<evidence type="ECO:0000256" key="5">
    <source>
        <dbReference type="ARBA" id="ARBA00022989"/>
    </source>
</evidence>
<dbReference type="Proteomes" id="UP000445000">
    <property type="component" value="Unassembled WGS sequence"/>
</dbReference>
<keyword evidence="2 7" id="KW-0813">Transport</keyword>
<dbReference type="RefSeq" id="WP_161813957.1">
    <property type="nucleotide sequence ID" value="NZ_BLJN01000004.1"/>
</dbReference>
<protein>
    <recommendedName>
        <fullName evidence="7">TRAP transporter small permease protein</fullName>
    </recommendedName>
</protein>
<dbReference type="Pfam" id="PF04290">
    <property type="entry name" value="DctQ"/>
    <property type="match status" value="1"/>
</dbReference>
<evidence type="ECO:0000256" key="7">
    <source>
        <dbReference type="RuleBase" id="RU369079"/>
    </source>
</evidence>
<keyword evidence="5 7" id="KW-1133">Transmembrane helix</keyword>
<dbReference type="GO" id="GO:0005886">
    <property type="term" value="C:plasma membrane"/>
    <property type="evidence" value="ECO:0007669"/>
    <property type="project" value="UniProtKB-SubCell"/>
</dbReference>
<comment type="subcellular location">
    <subcellularLocation>
        <location evidence="7">Cell inner membrane</location>
        <topology evidence="7">Multi-pass membrane protein</topology>
    </subcellularLocation>
    <subcellularLocation>
        <location evidence="1">Cell membrane</location>
        <topology evidence="1">Multi-pass membrane protein</topology>
    </subcellularLocation>
</comment>
<feature type="transmembrane region" description="Helical" evidence="7">
    <location>
        <begin position="134"/>
        <end position="150"/>
    </location>
</feature>
<evidence type="ECO:0000313" key="9">
    <source>
        <dbReference type="EMBL" id="GFE82302.1"/>
    </source>
</evidence>
<name>A0A829YHN5_9GAMM</name>
<organism evidence="9 10">
    <name type="scientific">Steroidobacter agaridevorans</name>
    <dbReference type="NCBI Taxonomy" id="2695856"/>
    <lineage>
        <taxon>Bacteria</taxon>
        <taxon>Pseudomonadati</taxon>
        <taxon>Pseudomonadota</taxon>
        <taxon>Gammaproteobacteria</taxon>
        <taxon>Steroidobacterales</taxon>
        <taxon>Steroidobacteraceae</taxon>
        <taxon>Steroidobacter</taxon>
    </lineage>
</organism>
<evidence type="ECO:0000256" key="6">
    <source>
        <dbReference type="ARBA" id="ARBA00023136"/>
    </source>
</evidence>
<sequence length="161" mass="17406">MAELIERDNSGQTRGPLFYIGAGGLMLAMAVEALAVLGRHAGIPLLGALEIIQACILLMASAAMLSATLNKGHATVTLLTARVGDRTRSYLHAFANLLSALFFVGLAAGVLWLAAESWHDYEQSELLHIPFRPLRIVSLVAAIAIALVFLRDMWRSLRVRA</sequence>
<comment type="similarity">
    <text evidence="7">Belongs to the TRAP transporter small permease family.</text>
</comment>
<dbReference type="EMBL" id="BLJN01000004">
    <property type="protein sequence ID" value="GFE82302.1"/>
    <property type="molecule type" value="Genomic_DNA"/>
</dbReference>
<accession>A0A829YHN5</accession>
<gene>
    <name evidence="9" type="ORF">GCM10011487_43020</name>
</gene>
<evidence type="ECO:0000256" key="4">
    <source>
        <dbReference type="ARBA" id="ARBA00022692"/>
    </source>
</evidence>
<keyword evidence="10" id="KW-1185">Reference proteome</keyword>
<keyword evidence="6 7" id="KW-0472">Membrane</keyword>
<comment type="subunit">
    <text evidence="7">The complex comprises the extracytoplasmic solute receptor protein and the two transmembrane proteins.</text>
</comment>
<proteinExistence type="inferred from homology"/>
<comment type="caution">
    <text evidence="9">The sequence shown here is derived from an EMBL/GenBank/DDBJ whole genome shotgun (WGS) entry which is preliminary data.</text>
</comment>
<keyword evidence="3" id="KW-1003">Cell membrane</keyword>
<keyword evidence="4 7" id="KW-0812">Transmembrane</keyword>
<feature type="transmembrane region" description="Helical" evidence="7">
    <location>
        <begin position="17"/>
        <end position="37"/>
    </location>
</feature>
<dbReference type="GO" id="GO:0022857">
    <property type="term" value="F:transmembrane transporter activity"/>
    <property type="evidence" value="ECO:0007669"/>
    <property type="project" value="UniProtKB-UniRule"/>
</dbReference>
<keyword evidence="7" id="KW-0997">Cell inner membrane</keyword>
<evidence type="ECO:0000256" key="3">
    <source>
        <dbReference type="ARBA" id="ARBA00022475"/>
    </source>
</evidence>
<reference evidence="10" key="1">
    <citation type="submission" date="2020-01" db="EMBL/GenBank/DDBJ databases">
        <title>'Steroidobacter agaridevorans' sp. nov., agar-degrading bacteria isolated from rhizosphere soils.</title>
        <authorList>
            <person name="Ikenaga M."/>
            <person name="Kataoka M."/>
            <person name="Murouchi A."/>
            <person name="Katsuragi S."/>
            <person name="Sakai M."/>
        </authorList>
    </citation>
    <scope>NUCLEOTIDE SEQUENCE [LARGE SCALE GENOMIC DNA]</scope>
    <source>
        <strain evidence="10">YU21-B</strain>
    </source>
</reference>
<evidence type="ECO:0000313" key="10">
    <source>
        <dbReference type="Proteomes" id="UP000445000"/>
    </source>
</evidence>
<evidence type="ECO:0000256" key="2">
    <source>
        <dbReference type="ARBA" id="ARBA00022448"/>
    </source>
</evidence>
<dbReference type="InterPro" id="IPR055348">
    <property type="entry name" value="DctQ"/>
</dbReference>
<dbReference type="AlphaFoldDB" id="A0A829YHN5"/>
<evidence type="ECO:0000259" key="8">
    <source>
        <dbReference type="Pfam" id="PF04290"/>
    </source>
</evidence>
<feature type="transmembrane region" description="Helical" evidence="7">
    <location>
        <begin position="90"/>
        <end position="114"/>
    </location>
</feature>
<feature type="transmembrane region" description="Helical" evidence="7">
    <location>
        <begin position="43"/>
        <end position="69"/>
    </location>
</feature>
<feature type="domain" description="Tripartite ATP-independent periplasmic transporters DctQ component" evidence="8">
    <location>
        <begin position="32"/>
        <end position="158"/>
    </location>
</feature>
<evidence type="ECO:0000256" key="1">
    <source>
        <dbReference type="ARBA" id="ARBA00004651"/>
    </source>
</evidence>
<comment type="function">
    <text evidence="7">Part of the tripartite ATP-independent periplasmic (TRAP) transport system.</text>
</comment>